<evidence type="ECO:0008006" key="4">
    <source>
        <dbReference type="Google" id="ProtNLM"/>
    </source>
</evidence>
<sequence length="213" mass="23633">MTRGRKKDMTIPPSRSLAQQRAYRDRRAKYVADLEERCRVAEAENTRLRRELAIAKAGSSGGFDEDMINACSELMEHLGRTQTTLARFHQMASSIAKISRVSNRDNNVAETLATFFSQTIPQGTASNSPGKSLERVQGTAEVLTLNENSALFSVAALTPAGSYHESESECCGGYIDCEGLVEEEEAAQPMQQEDDLHMIILQRLSDRRSTLQM</sequence>
<evidence type="ECO:0000313" key="2">
    <source>
        <dbReference type="EMBL" id="ETW80580.1"/>
    </source>
</evidence>
<reference evidence="2 3" key="1">
    <citation type="journal article" date="2012" name="New Phytol.">
        <title>Insight into trade-off between wood decay and parasitism from the genome of a fungal forest pathogen.</title>
        <authorList>
            <person name="Olson A."/>
            <person name="Aerts A."/>
            <person name="Asiegbu F."/>
            <person name="Belbahri L."/>
            <person name="Bouzid O."/>
            <person name="Broberg A."/>
            <person name="Canback B."/>
            <person name="Coutinho P.M."/>
            <person name="Cullen D."/>
            <person name="Dalman K."/>
            <person name="Deflorio G."/>
            <person name="van Diepen L.T."/>
            <person name="Dunand C."/>
            <person name="Duplessis S."/>
            <person name="Durling M."/>
            <person name="Gonthier P."/>
            <person name="Grimwood J."/>
            <person name="Fossdal C.G."/>
            <person name="Hansson D."/>
            <person name="Henrissat B."/>
            <person name="Hietala A."/>
            <person name="Himmelstrand K."/>
            <person name="Hoffmeister D."/>
            <person name="Hogberg N."/>
            <person name="James T.Y."/>
            <person name="Karlsson M."/>
            <person name="Kohler A."/>
            <person name="Kues U."/>
            <person name="Lee Y.H."/>
            <person name="Lin Y.C."/>
            <person name="Lind M."/>
            <person name="Lindquist E."/>
            <person name="Lombard V."/>
            <person name="Lucas S."/>
            <person name="Lunden K."/>
            <person name="Morin E."/>
            <person name="Murat C."/>
            <person name="Park J."/>
            <person name="Raffaello T."/>
            <person name="Rouze P."/>
            <person name="Salamov A."/>
            <person name="Schmutz J."/>
            <person name="Solheim H."/>
            <person name="Stahlberg J."/>
            <person name="Velez H."/>
            <person name="de Vries R.P."/>
            <person name="Wiebenga A."/>
            <person name="Woodward S."/>
            <person name="Yakovlev I."/>
            <person name="Garbelotto M."/>
            <person name="Martin F."/>
            <person name="Grigoriev I.V."/>
            <person name="Stenlid J."/>
        </authorList>
    </citation>
    <scope>NUCLEOTIDE SEQUENCE [LARGE SCALE GENOMIC DNA]</scope>
    <source>
        <strain evidence="2 3">TC 32-1</strain>
    </source>
</reference>
<evidence type="ECO:0000256" key="1">
    <source>
        <dbReference type="SAM" id="MobiDB-lite"/>
    </source>
</evidence>
<dbReference type="EMBL" id="KI925459">
    <property type="protein sequence ID" value="ETW80580.1"/>
    <property type="molecule type" value="Genomic_DNA"/>
</dbReference>
<accession>W4K5D9</accession>
<dbReference type="RefSeq" id="XP_009547310.1">
    <property type="nucleotide sequence ID" value="XM_009549015.1"/>
</dbReference>
<dbReference type="eggNOG" id="ENOG502RA38">
    <property type="taxonomic scope" value="Eukaryota"/>
</dbReference>
<feature type="region of interest" description="Disordered" evidence="1">
    <location>
        <begin position="1"/>
        <end position="22"/>
    </location>
</feature>
<dbReference type="GeneID" id="20674764"/>
<dbReference type="InParanoid" id="W4K5D9"/>
<gene>
    <name evidence="2" type="ORF">HETIRDRAFT_434636</name>
</gene>
<proteinExistence type="predicted"/>
<dbReference type="KEGG" id="hir:HETIRDRAFT_434636"/>
<organism evidence="2 3">
    <name type="scientific">Heterobasidion irregulare (strain TC 32-1)</name>
    <dbReference type="NCBI Taxonomy" id="747525"/>
    <lineage>
        <taxon>Eukaryota</taxon>
        <taxon>Fungi</taxon>
        <taxon>Dikarya</taxon>
        <taxon>Basidiomycota</taxon>
        <taxon>Agaricomycotina</taxon>
        <taxon>Agaricomycetes</taxon>
        <taxon>Russulales</taxon>
        <taxon>Bondarzewiaceae</taxon>
        <taxon>Heterobasidion</taxon>
        <taxon>Heterobasidion annosum species complex</taxon>
    </lineage>
</organism>
<dbReference type="OrthoDB" id="3365874at2759"/>
<evidence type="ECO:0000313" key="3">
    <source>
        <dbReference type="Proteomes" id="UP000030671"/>
    </source>
</evidence>
<dbReference type="Gene3D" id="1.20.5.170">
    <property type="match status" value="1"/>
</dbReference>
<protein>
    <recommendedName>
        <fullName evidence="4">BZIP domain-containing protein</fullName>
    </recommendedName>
</protein>
<keyword evidence="3" id="KW-1185">Reference proteome</keyword>
<dbReference type="Proteomes" id="UP000030671">
    <property type="component" value="Unassembled WGS sequence"/>
</dbReference>
<dbReference type="HOGENOM" id="CLU_066487_0_0_1"/>
<dbReference type="AlphaFoldDB" id="W4K5D9"/>
<name>W4K5D9_HETIT</name>